<evidence type="ECO:0000313" key="4">
    <source>
        <dbReference type="Proteomes" id="UP000032735"/>
    </source>
</evidence>
<evidence type="ECO:0000259" key="1">
    <source>
        <dbReference type="Pfam" id="PF06924"/>
    </source>
</evidence>
<feature type="domain" description="YubB ferredoxin-like" evidence="2">
    <location>
        <begin position="208"/>
        <end position="283"/>
    </location>
</feature>
<dbReference type="Pfam" id="PF06924">
    <property type="entry name" value="DUF1281"/>
    <property type="match status" value="1"/>
</dbReference>
<dbReference type="InterPro" id="IPR023136">
    <property type="entry name" value="Api92-like_dom_sf"/>
</dbReference>
<keyword evidence="4" id="KW-1185">Reference proteome</keyword>
<dbReference type="SUPFAM" id="SSF160940">
    <property type="entry name" value="Api92-like"/>
    <property type="match status" value="1"/>
</dbReference>
<dbReference type="Gene3D" id="1.10.3530.10">
    <property type="entry name" value="Api92-like"/>
    <property type="match status" value="1"/>
</dbReference>
<dbReference type="InterPro" id="IPR041329">
    <property type="entry name" value="YubB_C"/>
</dbReference>
<name>A0A068R4U5_9GAMM</name>
<dbReference type="STRING" id="1354304.XPG1_2556"/>
<feature type="domain" description="DUF1281" evidence="1">
    <location>
        <begin position="31"/>
        <end position="205"/>
    </location>
</feature>
<dbReference type="KEGG" id="xpo:XPG1_2556"/>
<reference evidence="3 4" key="1">
    <citation type="submission" date="2013-07" db="EMBL/GenBank/DDBJ databases">
        <authorList>
            <person name="Genoscope - CEA"/>
        </authorList>
    </citation>
    <scope>NUCLEOTIDE SEQUENCE [LARGE SCALE GENOMIC DNA]</scope>
    <source>
        <strain evidence="3 4">G6</strain>
    </source>
</reference>
<evidence type="ECO:0000313" key="3">
    <source>
        <dbReference type="EMBL" id="CDG22208.1"/>
    </source>
</evidence>
<proteinExistence type="predicted"/>
<dbReference type="Gene3D" id="3.30.70.1270">
    <property type="entry name" value="Api92-like domains"/>
    <property type="match status" value="1"/>
</dbReference>
<accession>A0A068R4U5</accession>
<dbReference type="AlphaFoldDB" id="A0A068R4U5"/>
<evidence type="ECO:0000259" key="2">
    <source>
        <dbReference type="Pfam" id="PF18406"/>
    </source>
</evidence>
<dbReference type="EMBL" id="FO704551">
    <property type="protein sequence ID" value="CDG22208.1"/>
    <property type="molecule type" value="Genomic_DNA"/>
</dbReference>
<dbReference type="Pfam" id="PF18406">
    <property type="entry name" value="DUF1281_C"/>
    <property type="match status" value="1"/>
</dbReference>
<organism evidence="3 4">
    <name type="scientific">Xenorhabdus poinarii G6</name>
    <dbReference type="NCBI Taxonomy" id="1354304"/>
    <lineage>
        <taxon>Bacteria</taxon>
        <taxon>Pseudomonadati</taxon>
        <taxon>Pseudomonadota</taxon>
        <taxon>Gammaproteobacteria</taxon>
        <taxon>Enterobacterales</taxon>
        <taxon>Morganellaceae</taxon>
        <taxon>Xenorhabdus</taxon>
    </lineage>
</organism>
<dbReference type="HOGENOM" id="CLU_076558_0_0_6"/>
<protein>
    <submittedName>
        <fullName evidence="3">Uncharacterized protein</fullName>
    </submittedName>
</protein>
<gene>
    <name evidence="3" type="ORF">XPG1_2556</name>
</gene>
<sequence>MAEWCTNQLEITGKSVCIDVMQQWVCGEELPGYRQAVLQSLRLFLAECAGIFKPTKPQTYTPYPELIRGTAAPTAHNLAFEQWLKLLQDNVPLSSNNIKLIDSLYRQSAISLMRWDSVPEPARVIIARILTRQYADWFGMAGWSEAINLGDCWDRLSASPGSTQPCDMLMILPTRLATEINGNSGLLKGIATPAQFYTQQYGFEWPFGHRVHWARRNVSNLTVRFDSPWAPPSAELMGKLSAMFDCEIRHWYSEASGSLKGYDCYDQGEHVDSGHGQSGRENRPTLYLVTGEQAETALALPAIAVGQ</sequence>
<dbReference type="RefSeq" id="WP_045959204.1">
    <property type="nucleotide sequence ID" value="NZ_FO704551.1"/>
</dbReference>
<dbReference type="Proteomes" id="UP000032735">
    <property type="component" value="Chromosome"/>
</dbReference>
<dbReference type="OrthoDB" id="6452062at2"/>
<dbReference type="InterPro" id="IPR009694">
    <property type="entry name" value="DUF1281"/>
</dbReference>